<evidence type="ECO:0000256" key="8">
    <source>
        <dbReference type="ARBA" id="ARBA00022840"/>
    </source>
</evidence>
<dbReference type="InterPro" id="IPR000719">
    <property type="entry name" value="Prot_kinase_dom"/>
</dbReference>
<dbReference type="InterPro" id="IPR024788">
    <property type="entry name" value="Malectin-like_Carb-bd_dom"/>
</dbReference>
<evidence type="ECO:0000256" key="11">
    <source>
        <dbReference type="ARBA" id="ARBA00023180"/>
    </source>
</evidence>
<evidence type="ECO:0000256" key="6">
    <source>
        <dbReference type="ARBA" id="ARBA00022741"/>
    </source>
</evidence>
<feature type="transmembrane region" description="Helical" evidence="14">
    <location>
        <begin position="31"/>
        <end position="48"/>
    </location>
</feature>
<dbReference type="PROSITE" id="PS00108">
    <property type="entry name" value="PROTEIN_KINASE_ST"/>
    <property type="match status" value="1"/>
</dbReference>
<comment type="subcellular location">
    <subcellularLocation>
        <location evidence="1">Membrane</location>
        <topology evidence="1">Single-pass type I membrane protein</topology>
    </subcellularLocation>
</comment>
<dbReference type="FunFam" id="2.60.120.430:FF:000003">
    <property type="entry name" value="FERONIA receptor-like kinase"/>
    <property type="match status" value="1"/>
</dbReference>
<organism evidence="16 17">
    <name type="scientific">Castilleja foliolosa</name>
    <dbReference type="NCBI Taxonomy" id="1961234"/>
    <lineage>
        <taxon>Eukaryota</taxon>
        <taxon>Viridiplantae</taxon>
        <taxon>Streptophyta</taxon>
        <taxon>Embryophyta</taxon>
        <taxon>Tracheophyta</taxon>
        <taxon>Spermatophyta</taxon>
        <taxon>Magnoliopsida</taxon>
        <taxon>eudicotyledons</taxon>
        <taxon>Gunneridae</taxon>
        <taxon>Pentapetalae</taxon>
        <taxon>asterids</taxon>
        <taxon>lamiids</taxon>
        <taxon>Lamiales</taxon>
        <taxon>Orobanchaceae</taxon>
        <taxon>Pedicularideae</taxon>
        <taxon>Castillejinae</taxon>
        <taxon>Castilleja</taxon>
    </lineage>
</organism>
<keyword evidence="11" id="KW-0325">Glycoprotein</keyword>
<evidence type="ECO:0000256" key="7">
    <source>
        <dbReference type="ARBA" id="ARBA00022777"/>
    </source>
</evidence>
<proteinExistence type="predicted"/>
<keyword evidence="6 12" id="KW-0547">Nucleotide-binding</keyword>
<accession>A0ABD3D0T6</accession>
<dbReference type="Gene3D" id="2.60.120.430">
    <property type="entry name" value="Galactose-binding lectin"/>
    <property type="match status" value="2"/>
</dbReference>
<evidence type="ECO:0000259" key="15">
    <source>
        <dbReference type="PROSITE" id="PS50011"/>
    </source>
</evidence>
<evidence type="ECO:0000256" key="12">
    <source>
        <dbReference type="PROSITE-ProRule" id="PRU10141"/>
    </source>
</evidence>
<dbReference type="SMART" id="SM00220">
    <property type="entry name" value="S_TKc"/>
    <property type="match status" value="1"/>
</dbReference>
<evidence type="ECO:0000256" key="5">
    <source>
        <dbReference type="ARBA" id="ARBA00022729"/>
    </source>
</evidence>
<name>A0ABD3D0T6_9LAMI</name>
<dbReference type="PROSITE" id="PS00107">
    <property type="entry name" value="PROTEIN_KINASE_ATP"/>
    <property type="match status" value="1"/>
</dbReference>
<dbReference type="InterPro" id="IPR017441">
    <property type="entry name" value="Protein_kinase_ATP_BS"/>
</dbReference>
<sequence length="887" mass="98733">MNIYTVSLHTTLKIMYNDPAMNYNKTKTQKLLLCFIITYSCTIITIHSQTQPNTTNPDSFILACGATTQNPTPDANNRKWSSDSTFITPSNNNTSLSGSAQSQDPSLPSTIPYMTARIFKSETTYKFPVLPFSRHWVRLHFYPSPYNNNTYNPSNSFFSVTSNGLTLLNNFSASITAKAFTQAYIIREFTMSKTRSENLNLTFTPANDSFAFINGIEIVSMPDIFKSVPFVDFSMQTMFRLNVGGQYITNGSDLTGRIWYDDSPYIYGAAFGVTNKANSNVTIAYPSKESENIAPLDVYQTGRSMGPNTTVNVNYNLTWVFEVDVNFTYLVRLHFCDYRFEKVNQMVFTIFINNRTAEKEADVIAWSGGKGVPVYKDYATYVSGKNSDGLLWIALHPNVAVKPEFYDAILNGLEIYKVNDTRGNLAGLNPGLLQMRDDSNQGIMIHHSKKNNVGVIVGAVLGTLAGIGLIAGLVITFLNQIKKTESNRSSASSTGGYWLPIYGSSRSSSRTTNTTSKSSGSSSRISSLSGGHCRHFTLHEIRLGTENFSESKVIGIGGFGKVYKGLIDGKTKTVAIKRSNPLSEQGVHEFLNEIDLLSKLRHRHLVSLIGACEENEEMILVYDYMANGTLREHLYKTENNNNPTLSWCQRLGICIGAARGIHYLHTGAKHTIIHRDVKSTNILLDEKWVAKVSDFGLSKTGHNLSQTHFSTVVKGSFGYLDPEYFRRQQLTDKSDVYSFGVVLFEVLCGRPALSPSLPREQASLADWAILNCNRDSLEDIIDPCIANEIHPECLKQFIETAVKCLSDRGVHRPSMGEVLWNLEYCMQLQSNPDGPKVVAQQRASDACAPYADVTTLVSIEEESEKSEEIEDHSENITSLEIVNPKGR</sequence>
<reference evidence="17" key="1">
    <citation type="journal article" date="2024" name="IScience">
        <title>Strigolactones Initiate the Formation of Haustorium-like Structures in Castilleja.</title>
        <authorList>
            <person name="Buerger M."/>
            <person name="Peterson D."/>
            <person name="Chory J."/>
        </authorList>
    </citation>
    <scope>NUCLEOTIDE SEQUENCE [LARGE SCALE GENOMIC DNA]</scope>
</reference>
<evidence type="ECO:0000256" key="3">
    <source>
        <dbReference type="ARBA" id="ARBA00022679"/>
    </source>
</evidence>
<feature type="region of interest" description="Disordered" evidence="13">
    <location>
        <begin position="505"/>
        <end position="530"/>
    </location>
</feature>
<dbReference type="PANTHER" id="PTHR34590:SF5">
    <property type="entry name" value="OS04G0586500 PROTEIN"/>
    <property type="match status" value="1"/>
</dbReference>
<dbReference type="GO" id="GO:0010038">
    <property type="term" value="P:response to metal ion"/>
    <property type="evidence" value="ECO:0007669"/>
    <property type="project" value="UniProtKB-ARBA"/>
</dbReference>
<dbReference type="GO" id="GO:0005524">
    <property type="term" value="F:ATP binding"/>
    <property type="evidence" value="ECO:0007669"/>
    <property type="project" value="UniProtKB-UniRule"/>
</dbReference>
<feature type="binding site" evidence="12">
    <location>
        <position position="577"/>
    </location>
    <ligand>
        <name>ATP</name>
        <dbReference type="ChEBI" id="CHEBI:30616"/>
    </ligand>
</feature>
<dbReference type="EMBL" id="JAVIJP010000028">
    <property type="protein sequence ID" value="KAL3634661.1"/>
    <property type="molecule type" value="Genomic_DNA"/>
</dbReference>
<evidence type="ECO:0000256" key="10">
    <source>
        <dbReference type="ARBA" id="ARBA00023136"/>
    </source>
</evidence>
<protein>
    <recommendedName>
        <fullName evidence="15">Protein kinase domain-containing protein</fullName>
    </recommendedName>
</protein>
<evidence type="ECO:0000256" key="1">
    <source>
        <dbReference type="ARBA" id="ARBA00004479"/>
    </source>
</evidence>
<feature type="region of interest" description="Disordered" evidence="13">
    <location>
        <begin position="864"/>
        <end position="887"/>
    </location>
</feature>
<evidence type="ECO:0000313" key="16">
    <source>
        <dbReference type="EMBL" id="KAL3634661.1"/>
    </source>
</evidence>
<dbReference type="PANTHER" id="PTHR34590">
    <property type="entry name" value="OS03G0124300 PROTEIN-RELATED"/>
    <property type="match status" value="1"/>
</dbReference>
<dbReference type="InterPro" id="IPR011009">
    <property type="entry name" value="Kinase-like_dom_sf"/>
</dbReference>
<evidence type="ECO:0000313" key="17">
    <source>
        <dbReference type="Proteomes" id="UP001632038"/>
    </source>
</evidence>
<keyword evidence="4 14" id="KW-0812">Transmembrane</keyword>
<gene>
    <name evidence="16" type="ORF">CASFOL_021715</name>
</gene>
<evidence type="ECO:0000256" key="13">
    <source>
        <dbReference type="SAM" id="MobiDB-lite"/>
    </source>
</evidence>
<keyword evidence="3" id="KW-0808">Transferase</keyword>
<keyword evidence="10 14" id="KW-0472">Membrane</keyword>
<dbReference type="Pfam" id="PF12819">
    <property type="entry name" value="Malectin_like"/>
    <property type="match status" value="1"/>
</dbReference>
<keyword evidence="5" id="KW-0732">Signal</keyword>
<dbReference type="AlphaFoldDB" id="A0ABD3D0T6"/>
<dbReference type="InterPro" id="IPR008271">
    <property type="entry name" value="Ser/Thr_kinase_AS"/>
</dbReference>
<dbReference type="GO" id="GO:0016020">
    <property type="term" value="C:membrane"/>
    <property type="evidence" value="ECO:0007669"/>
    <property type="project" value="UniProtKB-SubCell"/>
</dbReference>
<evidence type="ECO:0000256" key="2">
    <source>
        <dbReference type="ARBA" id="ARBA00022527"/>
    </source>
</evidence>
<keyword evidence="7" id="KW-0418">Kinase</keyword>
<dbReference type="Pfam" id="PF07714">
    <property type="entry name" value="PK_Tyr_Ser-Thr"/>
    <property type="match status" value="1"/>
</dbReference>
<keyword evidence="17" id="KW-1185">Reference proteome</keyword>
<dbReference type="PROSITE" id="PS50011">
    <property type="entry name" value="PROTEIN_KINASE_DOM"/>
    <property type="match status" value="1"/>
</dbReference>
<evidence type="ECO:0000256" key="4">
    <source>
        <dbReference type="ARBA" id="ARBA00022692"/>
    </source>
</evidence>
<dbReference type="FunFam" id="3.30.200.20:FF:000039">
    <property type="entry name" value="receptor-like protein kinase FERONIA"/>
    <property type="match status" value="1"/>
</dbReference>
<evidence type="ECO:0000256" key="14">
    <source>
        <dbReference type="SAM" id="Phobius"/>
    </source>
</evidence>
<dbReference type="Gene3D" id="1.10.510.10">
    <property type="entry name" value="Transferase(Phosphotransferase) domain 1"/>
    <property type="match status" value="1"/>
</dbReference>
<dbReference type="SUPFAM" id="SSF56112">
    <property type="entry name" value="Protein kinase-like (PK-like)"/>
    <property type="match status" value="1"/>
</dbReference>
<feature type="domain" description="Protein kinase" evidence="15">
    <location>
        <begin position="548"/>
        <end position="825"/>
    </location>
</feature>
<comment type="caution">
    <text evidence="16">The sequence shown here is derived from an EMBL/GenBank/DDBJ whole genome shotgun (WGS) entry which is preliminary data.</text>
</comment>
<keyword evidence="2" id="KW-0723">Serine/threonine-protein kinase</keyword>
<dbReference type="FunFam" id="1.10.510.10:FF:000252">
    <property type="entry name" value="Receptor-like protein kinase FERONIA"/>
    <property type="match status" value="1"/>
</dbReference>
<feature type="transmembrane region" description="Helical" evidence="14">
    <location>
        <begin position="453"/>
        <end position="478"/>
    </location>
</feature>
<evidence type="ECO:0000256" key="9">
    <source>
        <dbReference type="ARBA" id="ARBA00022989"/>
    </source>
</evidence>
<dbReference type="Proteomes" id="UP001632038">
    <property type="component" value="Unassembled WGS sequence"/>
</dbReference>
<dbReference type="InterPro" id="IPR045272">
    <property type="entry name" value="ANXUR1/2-like"/>
</dbReference>
<dbReference type="GO" id="GO:0004674">
    <property type="term" value="F:protein serine/threonine kinase activity"/>
    <property type="evidence" value="ECO:0007669"/>
    <property type="project" value="UniProtKB-KW"/>
</dbReference>
<dbReference type="Gene3D" id="3.30.200.20">
    <property type="entry name" value="Phosphorylase Kinase, domain 1"/>
    <property type="match status" value="1"/>
</dbReference>
<dbReference type="InterPro" id="IPR001245">
    <property type="entry name" value="Ser-Thr/Tyr_kinase_cat_dom"/>
</dbReference>
<keyword evidence="8 12" id="KW-0067">ATP-binding</keyword>
<keyword evidence="9 14" id="KW-1133">Transmembrane helix</keyword>
<dbReference type="CDD" id="cd14066">
    <property type="entry name" value="STKc_IRAK"/>
    <property type="match status" value="1"/>
</dbReference>
<dbReference type="FunFam" id="2.60.120.430:FF:000007">
    <property type="entry name" value="FERONIA receptor-like kinase"/>
    <property type="match status" value="1"/>
</dbReference>